<dbReference type="OrthoDB" id="1720671at2759"/>
<reference evidence="3" key="1">
    <citation type="submission" date="2016-06" db="EMBL/GenBank/DDBJ databases">
        <title>Parallel loss of symbiosis genes in relatives of nitrogen-fixing non-legume Parasponia.</title>
        <authorList>
            <person name="Van Velzen R."/>
            <person name="Holmer R."/>
            <person name="Bu F."/>
            <person name="Rutten L."/>
            <person name="Van Zeijl A."/>
            <person name="Liu W."/>
            <person name="Santuari L."/>
            <person name="Cao Q."/>
            <person name="Sharma T."/>
            <person name="Shen D."/>
            <person name="Roswanjaya Y."/>
            <person name="Wardhani T."/>
            <person name="Kalhor M.S."/>
            <person name="Jansen J."/>
            <person name="Van den Hoogen J."/>
            <person name="Gungor B."/>
            <person name="Hartog M."/>
            <person name="Hontelez J."/>
            <person name="Verver J."/>
            <person name="Yang W.-C."/>
            <person name="Schijlen E."/>
            <person name="Repin R."/>
            <person name="Schilthuizen M."/>
            <person name="Schranz E."/>
            <person name="Heidstra R."/>
            <person name="Miyata K."/>
            <person name="Fedorova E."/>
            <person name="Kohlen W."/>
            <person name="Bisseling T."/>
            <person name="Smit S."/>
            <person name="Geurts R."/>
        </authorList>
    </citation>
    <scope>NUCLEOTIDE SEQUENCE [LARGE SCALE GENOMIC DNA]</scope>
    <source>
        <strain evidence="3">cv. WU1-14</strain>
    </source>
</reference>
<feature type="region of interest" description="Disordered" evidence="1">
    <location>
        <begin position="112"/>
        <end position="136"/>
    </location>
</feature>
<comment type="caution">
    <text evidence="2">The sequence shown here is derived from an EMBL/GenBank/DDBJ whole genome shotgun (WGS) entry which is preliminary data.</text>
</comment>
<name>A0A2P5DNY8_PARAD</name>
<organism evidence="2 3">
    <name type="scientific">Parasponia andersonii</name>
    <name type="common">Sponia andersonii</name>
    <dbReference type="NCBI Taxonomy" id="3476"/>
    <lineage>
        <taxon>Eukaryota</taxon>
        <taxon>Viridiplantae</taxon>
        <taxon>Streptophyta</taxon>
        <taxon>Embryophyta</taxon>
        <taxon>Tracheophyta</taxon>
        <taxon>Spermatophyta</taxon>
        <taxon>Magnoliopsida</taxon>
        <taxon>eudicotyledons</taxon>
        <taxon>Gunneridae</taxon>
        <taxon>Pentapetalae</taxon>
        <taxon>rosids</taxon>
        <taxon>fabids</taxon>
        <taxon>Rosales</taxon>
        <taxon>Cannabaceae</taxon>
        <taxon>Parasponia</taxon>
    </lineage>
</organism>
<evidence type="ECO:0000313" key="2">
    <source>
        <dbReference type="EMBL" id="PON75001.1"/>
    </source>
</evidence>
<accession>A0A2P5DNY8</accession>
<feature type="compositionally biased region" description="Polar residues" evidence="1">
    <location>
        <begin position="112"/>
        <end position="123"/>
    </location>
</feature>
<keyword evidence="3" id="KW-1185">Reference proteome</keyword>
<evidence type="ECO:0000256" key="1">
    <source>
        <dbReference type="SAM" id="MobiDB-lite"/>
    </source>
</evidence>
<proteinExistence type="predicted"/>
<dbReference type="AlphaFoldDB" id="A0A2P5DNY8"/>
<evidence type="ECO:0000313" key="3">
    <source>
        <dbReference type="Proteomes" id="UP000237105"/>
    </source>
</evidence>
<dbReference type="Proteomes" id="UP000237105">
    <property type="component" value="Unassembled WGS sequence"/>
</dbReference>
<sequence>MLDDFDPQQALLRVCSLDSFQLKPHVINLTLDARILFQFMSQNMIPQGGHRDAPTFCELSFVDPILHFNIPPFDEAECKLWTIDIEINNKTFSFVGFSFLKNEWVAKTKQGHNQNMEAQQEASGSHRGTAAEGVVKGAHAEKASTQGFDFHEAFNSLSECINTIQFDIHHLHDTEFEYFQIVLADIYSVCQH</sequence>
<dbReference type="EMBL" id="JXTB01000026">
    <property type="protein sequence ID" value="PON75001.1"/>
    <property type="molecule type" value="Genomic_DNA"/>
</dbReference>
<gene>
    <name evidence="2" type="ORF">PanWU01x14_047180</name>
</gene>
<protein>
    <submittedName>
        <fullName evidence="2">Uncharacterized protein</fullName>
    </submittedName>
</protein>